<proteinExistence type="predicted"/>
<evidence type="ECO:0000256" key="1">
    <source>
        <dbReference type="SAM" id="Phobius"/>
    </source>
</evidence>
<gene>
    <name evidence="2" type="ORF">A2954_07670</name>
</gene>
<keyword evidence="1" id="KW-1133">Transmembrane helix</keyword>
<reference evidence="2 3" key="1">
    <citation type="journal article" date="2016" name="Nat. Commun.">
        <title>Thousands of microbial genomes shed light on interconnected biogeochemical processes in an aquifer system.</title>
        <authorList>
            <person name="Anantharaman K."/>
            <person name="Brown C.T."/>
            <person name="Hug L.A."/>
            <person name="Sharon I."/>
            <person name="Castelle C.J."/>
            <person name="Probst A.J."/>
            <person name="Thomas B.C."/>
            <person name="Singh A."/>
            <person name="Wilkins M.J."/>
            <person name="Karaoz U."/>
            <person name="Brodie E.L."/>
            <person name="Williams K.H."/>
            <person name="Hubbard S.S."/>
            <person name="Banfield J.F."/>
        </authorList>
    </citation>
    <scope>NUCLEOTIDE SEQUENCE [LARGE SCALE GENOMIC DNA]</scope>
</reference>
<dbReference type="InterPro" id="IPR014717">
    <property type="entry name" value="Transl_elong_EF1B/ribsomal_bS6"/>
</dbReference>
<dbReference type="Proteomes" id="UP000177698">
    <property type="component" value="Unassembled WGS sequence"/>
</dbReference>
<keyword evidence="1" id="KW-0812">Transmembrane</keyword>
<dbReference type="Pfam" id="PF04350">
    <property type="entry name" value="PilO"/>
    <property type="match status" value="1"/>
</dbReference>
<name>A0A1F7I8B5_9BACT</name>
<evidence type="ECO:0000313" key="2">
    <source>
        <dbReference type="EMBL" id="OGK39532.1"/>
    </source>
</evidence>
<dbReference type="GO" id="GO:0043107">
    <property type="term" value="P:type IV pilus-dependent motility"/>
    <property type="evidence" value="ECO:0007669"/>
    <property type="project" value="InterPro"/>
</dbReference>
<dbReference type="InterPro" id="IPR007445">
    <property type="entry name" value="PilO"/>
</dbReference>
<feature type="transmembrane region" description="Helical" evidence="1">
    <location>
        <begin position="18"/>
        <end position="36"/>
    </location>
</feature>
<keyword evidence="1" id="KW-0472">Membrane</keyword>
<organism evidence="2 3">
    <name type="scientific">Candidatus Roizmanbacteria bacterium RIFCSPLOWO2_01_FULL_37_12</name>
    <dbReference type="NCBI Taxonomy" id="1802056"/>
    <lineage>
        <taxon>Bacteria</taxon>
        <taxon>Candidatus Roizmaniibacteriota</taxon>
    </lineage>
</organism>
<dbReference type="STRING" id="1802056.A2954_07670"/>
<protein>
    <submittedName>
        <fullName evidence="2">Uncharacterized protein</fullName>
    </submittedName>
</protein>
<evidence type="ECO:0000313" key="3">
    <source>
        <dbReference type="Proteomes" id="UP000177698"/>
    </source>
</evidence>
<dbReference type="EMBL" id="MGAG01000040">
    <property type="protein sequence ID" value="OGK39532.1"/>
    <property type="molecule type" value="Genomic_DNA"/>
</dbReference>
<accession>A0A1F7I8B5</accession>
<comment type="caution">
    <text evidence="2">The sequence shown here is derived from an EMBL/GenBank/DDBJ whole genome shotgun (WGS) entry which is preliminary data.</text>
</comment>
<sequence length="192" mass="22123">MDKPTTINKLLNKKTKDYSYTMAFFIIFSFFVFAVIRPNLITVFEITSKIDQLKKVDMLYAEQINKIIEVQSAYEQNRDNFGFLTEAISVQPEVNKVLFDVNVSSEGSKLKTERLIVTDINLKDKGALNKMKSFSINMNLLGTFEEVMALIKKVYAQRRLKLIPEFEMSRGTGESSESANLKIRMKIEGFYL</sequence>
<dbReference type="Gene3D" id="3.30.70.60">
    <property type="match status" value="1"/>
</dbReference>
<dbReference type="GO" id="GO:0043683">
    <property type="term" value="P:type IV pilus assembly"/>
    <property type="evidence" value="ECO:0007669"/>
    <property type="project" value="InterPro"/>
</dbReference>
<dbReference type="AlphaFoldDB" id="A0A1F7I8B5"/>